<proteinExistence type="predicted"/>
<dbReference type="InParanoid" id="A0A0C2SU37"/>
<gene>
    <name evidence="1" type="ORF">M378DRAFT_171668</name>
</gene>
<evidence type="ECO:0000313" key="2">
    <source>
        <dbReference type="Proteomes" id="UP000054549"/>
    </source>
</evidence>
<dbReference type="Proteomes" id="UP000054549">
    <property type="component" value="Unassembled WGS sequence"/>
</dbReference>
<protein>
    <submittedName>
        <fullName evidence="1">Uncharacterized protein</fullName>
    </submittedName>
</protein>
<dbReference type="EMBL" id="KN818366">
    <property type="protein sequence ID" value="KIL57534.1"/>
    <property type="molecule type" value="Genomic_DNA"/>
</dbReference>
<evidence type="ECO:0000313" key="1">
    <source>
        <dbReference type="EMBL" id="KIL57534.1"/>
    </source>
</evidence>
<accession>A0A0C2SU37</accession>
<organism evidence="1 2">
    <name type="scientific">Amanita muscaria (strain Koide BX008)</name>
    <dbReference type="NCBI Taxonomy" id="946122"/>
    <lineage>
        <taxon>Eukaryota</taxon>
        <taxon>Fungi</taxon>
        <taxon>Dikarya</taxon>
        <taxon>Basidiomycota</taxon>
        <taxon>Agaricomycotina</taxon>
        <taxon>Agaricomycetes</taxon>
        <taxon>Agaricomycetidae</taxon>
        <taxon>Agaricales</taxon>
        <taxon>Pluteineae</taxon>
        <taxon>Amanitaceae</taxon>
        <taxon>Amanita</taxon>
    </lineage>
</organism>
<dbReference type="AlphaFoldDB" id="A0A0C2SU37"/>
<name>A0A0C2SU37_AMAMK</name>
<dbReference type="HOGENOM" id="CLU_2157718_0_0_1"/>
<keyword evidence="2" id="KW-1185">Reference proteome</keyword>
<sequence>MRHNERATSDLPRALHYHQPLEMPKRILYIKGYKLDRQKIRAVFKRKDSESEESYDSKWIKPIINSMPFFTGCSGERLQKYIFQLVLNYQISLGLCRLRPCLPWKEVQQVV</sequence>
<reference evidence="1 2" key="1">
    <citation type="submission" date="2014-04" db="EMBL/GenBank/DDBJ databases">
        <title>Evolutionary Origins and Diversification of the Mycorrhizal Mutualists.</title>
        <authorList>
            <consortium name="DOE Joint Genome Institute"/>
            <consortium name="Mycorrhizal Genomics Consortium"/>
            <person name="Kohler A."/>
            <person name="Kuo A."/>
            <person name="Nagy L.G."/>
            <person name="Floudas D."/>
            <person name="Copeland A."/>
            <person name="Barry K.W."/>
            <person name="Cichocki N."/>
            <person name="Veneault-Fourrey C."/>
            <person name="LaButti K."/>
            <person name="Lindquist E.A."/>
            <person name="Lipzen A."/>
            <person name="Lundell T."/>
            <person name="Morin E."/>
            <person name="Murat C."/>
            <person name="Riley R."/>
            <person name="Ohm R."/>
            <person name="Sun H."/>
            <person name="Tunlid A."/>
            <person name="Henrissat B."/>
            <person name="Grigoriev I.V."/>
            <person name="Hibbett D.S."/>
            <person name="Martin F."/>
        </authorList>
    </citation>
    <scope>NUCLEOTIDE SEQUENCE [LARGE SCALE GENOMIC DNA]</scope>
    <source>
        <strain evidence="1 2">Koide BX008</strain>
    </source>
</reference>